<comment type="caution">
    <text evidence="18">The sequence shown here is derived from an EMBL/GenBank/DDBJ whole genome shotgun (WGS) entry which is preliminary data.</text>
</comment>
<dbReference type="GO" id="GO:0000287">
    <property type="term" value="F:magnesium ion binding"/>
    <property type="evidence" value="ECO:0007669"/>
    <property type="project" value="UniProtKB-UniRule"/>
</dbReference>
<evidence type="ECO:0000256" key="11">
    <source>
        <dbReference type="ARBA" id="ARBA00045763"/>
    </source>
</evidence>
<dbReference type="InterPro" id="IPR020809">
    <property type="entry name" value="Enolase_CS"/>
</dbReference>
<dbReference type="SMART" id="SM01192">
    <property type="entry name" value="Enolase_C"/>
    <property type="match status" value="1"/>
</dbReference>
<organism evidence="18 19">
    <name type="scientific">Candidatus Criblamydia sequanensis CRIB-18</name>
    <dbReference type="NCBI Taxonomy" id="1437425"/>
    <lineage>
        <taxon>Bacteria</taxon>
        <taxon>Pseudomonadati</taxon>
        <taxon>Chlamydiota</taxon>
        <taxon>Chlamydiia</taxon>
        <taxon>Parachlamydiales</taxon>
        <taxon>Candidatus Criblamydiaceae</taxon>
        <taxon>Candidatus Criblamydia</taxon>
    </lineage>
</organism>
<evidence type="ECO:0000313" key="18">
    <source>
        <dbReference type="EMBL" id="CDR34522.1"/>
    </source>
</evidence>
<dbReference type="Pfam" id="PF00113">
    <property type="entry name" value="Enolase_C"/>
    <property type="match status" value="1"/>
</dbReference>
<feature type="binding site" evidence="12 15">
    <location>
        <position position="292"/>
    </location>
    <ligand>
        <name>Mg(2+)</name>
        <dbReference type="ChEBI" id="CHEBI:18420"/>
    </ligand>
</feature>
<evidence type="ECO:0000259" key="16">
    <source>
        <dbReference type="SMART" id="SM01192"/>
    </source>
</evidence>
<dbReference type="GO" id="GO:0000015">
    <property type="term" value="C:phosphopyruvate hydratase complex"/>
    <property type="evidence" value="ECO:0007669"/>
    <property type="project" value="InterPro"/>
</dbReference>
<proteinExistence type="inferred from homology"/>
<dbReference type="EC" id="4.2.1.11" evidence="3 12"/>
<dbReference type="Gene3D" id="3.20.20.120">
    <property type="entry name" value="Enolase-like C-terminal domain"/>
    <property type="match status" value="1"/>
</dbReference>
<evidence type="ECO:0000256" key="4">
    <source>
        <dbReference type="ARBA" id="ARBA00017068"/>
    </source>
</evidence>
<dbReference type="NCBIfam" id="TIGR01060">
    <property type="entry name" value="eno"/>
    <property type="match status" value="1"/>
</dbReference>
<evidence type="ECO:0000256" key="10">
    <source>
        <dbReference type="ARBA" id="ARBA00023239"/>
    </source>
</evidence>
<protein>
    <recommendedName>
        <fullName evidence="4 12">Enolase</fullName>
        <ecNumber evidence="3 12">4.2.1.11</ecNumber>
    </recommendedName>
    <alternativeName>
        <fullName evidence="12">2-phospho-D-glycerate hydro-lyase</fullName>
    </alternativeName>
    <alternativeName>
        <fullName evidence="12">2-phosphoglycerate dehydratase</fullName>
    </alternativeName>
</protein>
<feature type="binding site" evidence="14">
    <location>
        <position position="154"/>
    </location>
    <ligand>
        <name>substrate</name>
    </ligand>
</feature>
<dbReference type="Gene3D" id="3.30.390.10">
    <property type="entry name" value="Enolase-like, N-terminal domain"/>
    <property type="match status" value="1"/>
</dbReference>
<comment type="cofactor">
    <cofactor evidence="12">
        <name>Mg(2+)</name>
        <dbReference type="ChEBI" id="CHEBI:18420"/>
    </cofactor>
    <text evidence="12">Binds a second Mg(2+) ion via substrate during catalysis.</text>
</comment>
<feature type="binding site" evidence="14">
    <location>
        <position position="319"/>
    </location>
    <ligand>
        <name>substrate</name>
    </ligand>
</feature>
<dbReference type="RefSeq" id="WP_041018048.1">
    <property type="nucleotide sequence ID" value="NZ_CCEJ010000008.1"/>
</dbReference>
<evidence type="ECO:0000256" key="13">
    <source>
        <dbReference type="PIRSR" id="PIRSR001400-1"/>
    </source>
</evidence>
<dbReference type="SFLD" id="SFLDS00001">
    <property type="entry name" value="Enolase"/>
    <property type="match status" value="1"/>
</dbReference>
<evidence type="ECO:0000256" key="2">
    <source>
        <dbReference type="ARBA" id="ARBA00009604"/>
    </source>
</evidence>
<evidence type="ECO:0000256" key="8">
    <source>
        <dbReference type="ARBA" id="ARBA00022842"/>
    </source>
</evidence>
<feature type="binding site" evidence="12 15">
    <location>
        <position position="319"/>
    </location>
    <ligand>
        <name>Mg(2+)</name>
        <dbReference type="ChEBI" id="CHEBI:18420"/>
    </ligand>
</feature>
<dbReference type="SFLD" id="SFLDF00002">
    <property type="entry name" value="enolase"/>
    <property type="match status" value="1"/>
</dbReference>
<dbReference type="PIRSF" id="PIRSF001400">
    <property type="entry name" value="Enolase"/>
    <property type="match status" value="1"/>
</dbReference>
<dbReference type="GO" id="GO:0006096">
    <property type="term" value="P:glycolytic process"/>
    <property type="evidence" value="ECO:0007669"/>
    <property type="project" value="UniProtKB-UniRule"/>
</dbReference>
<feature type="binding site" evidence="12">
    <location>
        <position position="374"/>
    </location>
    <ligand>
        <name>(2R)-2-phosphoglycerate</name>
        <dbReference type="ChEBI" id="CHEBI:58289"/>
    </ligand>
</feature>
<dbReference type="InterPro" id="IPR029017">
    <property type="entry name" value="Enolase-like_N"/>
</dbReference>
<keyword evidence="9 12" id="KW-0324">Glycolysis</keyword>
<feature type="binding site" evidence="12">
    <location>
        <position position="162"/>
    </location>
    <ligand>
        <name>(2R)-2-phosphoglycerate</name>
        <dbReference type="ChEBI" id="CHEBI:58289"/>
    </ligand>
</feature>
<dbReference type="EMBL" id="CCEJ010000008">
    <property type="protein sequence ID" value="CDR34522.1"/>
    <property type="molecule type" value="Genomic_DNA"/>
</dbReference>
<dbReference type="SFLD" id="SFLDG00178">
    <property type="entry name" value="enolase"/>
    <property type="match status" value="1"/>
</dbReference>
<dbReference type="SMART" id="SM01193">
    <property type="entry name" value="Enolase_N"/>
    <property type="match status" value="1"/>
</dbReference>
<feature type="active site" description="Proton donor" evidence="12 13">
    <location>
        <position position="204"/>
    </location>
</feature>
<accession>A0A090CZI2</accession>
<keyword evidence="7 12" id="KW-0479">Metal-binding</keyword>
<evidence type="ECO:0000256" key="7">
    <source>
        <dbReference type="ARBA" id="ARBA00022723"/>
    </source>
</evidence>
<feature type="binding site" evidence="12">
    <location>
        <position position="344"/>
    </location>
    <ligand>
        <name>(2R)-2-phosphoglycerate</name>
        <dbReference type="ChEBI" id="CHEBI:58289"/>
    </ligand>
</feature>
<name>A0A090CZI2_9BACT</name>
<evidence type="ECO:0000256" key="12">
    <source>
        <dbReference type="HAMAP-Rule" id="MF_00318"/>
    </source>
</evidence>
<keyword evidence="6 12" id="KW-0964">Secreted</keyword>
<dbReference type="HAMAP" id="MF_00318">
    <property type="entry name" value="Enolase"/>
    <property type="match status" value="1"/>
</dbReference>
<dbReference type="FunFam" id="3.20.20.120:FF:000001">
    <property type="entry name" value="Enolase"/>
    <property type="match status" value="1"/>
</dbReference>
<comment type="function">
    <text evidence="11 12">Catalyzes the reversible conversion of 2-phosphoglycerate (2-PG) into phosphoenolpyruvate (PEP). It is essential for the degradation of carbohydrates via glycolysis.</text>
</comment>
<feature type="domain" description="Enolase N-terminal" evidence="17">
    <location>
        <begin position="4"/>
        <end position="133"/>
    </location>
</feature>
<reference evidence="18" key="1">
    <citation type="submission" date="2013-12" db="EMBL/GenBank/DDBJ databases">
        <authorList>
            <person name="Linke B."/>
        </authorList>
    </citation>
    <scope>NUCLEOTIDE SEQUENCE [LARGE SCALE GENOMIC DNA]</scope>
    <source>
        <strain evidence="18">CRIB-18</strain>
    </source>
</reference>
<comment type="similarity">
    <text evidence="2 12">Belongs to the enolase family.</text>
</comment>
<dbReference type="PROSITE" id="PS00164">
    <property type="entry name" value="ENOLASE"/>
    <property type="match status" value="1"/>
</dbReference>
<comment type="cofactor">
    <cofactor evidence="15">
        <name>Mg(2+)</name>
        <dbReference type="ChEBI" id="CHEBI:18420"/>
    </cofactor>
    <text evidence="15">Mg(2+) is required for catalysis and for stabilizing the dimer.</text>
</comment>
<feature type="domain" description="Enolase C-terminal TIM barrel" evidence="16">
    <location>
        <begin position="138"/>
        <end position="429"/>
    </location>
</feature>
<evidence type="ECO:0000256" key="14">
    <source>
        <dbReference type="PIRSR" id="PIRSR001400-2"/>
    </source>
</evidence>
<dbReference type="Proteomes" id="UP000031552">
    <property type="component" value="Unassembled WGS sequence"/>
</dbReference>
<sequence>MEYIESIRALEILDSRGNPTLKVILKSSNGNISEASVPSGASTGSHEAIEKRDGGTRYLGKGVQEAVKIVNGPLSELLNGESLFSQEKIDRMMIQEDGTENKERFGANAILGVSLSVARAAAKASGRPLYSYLGGLRARYLPCPMMNIINGGAHADNSLDFQEFMIRPIGAATFSEAIRMGSEIFHALKMILKERKEITSVGDEGGFAPNLKSNEEALELILEAIKKAGYQPKTQVTLALDCAASEFYDAKTKKYLEKKKKNQNQTFIQRTAEEQVSYLESLVDRYPIDSIEDGLAEEDWEGWTLLNKRLGSKIQIVGDDLFVTNTAFLKKGIELMAANAILIKVNQIGTLTETMEAIELAFQNGYGAIVSHRSGETDDTFISDLAVGLGTRQIKTGSLSRGERISKYNRLLEIEAELGESAIYSDGNRY</sequence>
<dbReference type="PRINTS" id="PR00148">
    <property type="entry name" value="ENOLASE"/>
</dbReference>
<comment type="subcellular location">
    <subcellularLocation>
        <location evidence="12">Cytoplasm</location>
    </subcellularLocation>
    <subcellularLocation>
        <location evidence="12">Secreted</location>
    </subcellularLocation>
    <subcellularLocation>
        <location evidence="12">Cell surface</location>
    </subcellularLocation>
    <text evidence="12">Fractions of enolase are present in both the cytoplasm and on the cell surface.</text>
</comment>
<feature type="binding site" evidence="12 15">
    <location>
        <position position="241"/>
    </location>
    <ligand>
        <name>Mg(2+)</name>
        <dbReference type="ChEBI" id="CHEBI:18420"/>
    </ligand>
</feature>
<evidence type="ECO:0000256" key="15">
    <source>
        <dbReference type="PIRSR" id="PIRSR001400-3"/>
    </source>
</evidence>
<dbReference type="CDD" id="cd03313">
    <property type="entry name" value="enolase"/>
    <property type="match status" value="1"/>
</dbReference>
<feature type="binding site" evidence="12">
    <location>
        <position position="395"/>
    </location>
    <ligand>
        <name>(2R)-2-phosphoglycerate</name>
        <dbReference type="ChEBI" id="CHEBI:58289"/>
    </ligand>
</feature>
<feature type="binding site" evidence="14">
    <location>
        <position position="163"/>
    </location>
    <ligand>
        <name>substrate</name>
    </ligand>
</feature>
<dbReference type="PANTHER" id="PTHR11902:SF1">
    <property type="entry name" value="ENOLASE"/>
    <property type="match status" value="1"/>
</dbReference>
<dbReference type="InterPro" id="IPR000941">
    <property type="entry name" value="Enolase"/>
</dbReference>
<dbReference type="GO" id="GO:0004634">
    <property type="term" value="F:phosphopyruvate hydratase activity"/>
    <property type="evidence" value="ECO:0007669"/>
    <property type="project" value="UniProtKB-UniRule"/>
</dbReference>
<feature type="active site" description="Proton acceptor" evidence="12 13">
    <location>
        <position position="344"/>
    </location>
</feature>
<evidence type="ECO:0000259" key="17">
    <source>
        <dbReference type="SMART" id="SM01193"/>
    </source>
</evidence>
<comment type="pathway">
    <text evidence="1 12">Carbohydrate degradation; glycolysis; pyruvate from D-glyceraldehyde 3-phosphate: step 4/5.</text>
</comment>
<evidence type="ECO:0000313" key="19">
    <source>
        <dbReference type="Proteomes" id="UP000031552"/>
    </source>
</evidence>
<dbReference type="STRING" id="1437425.CSEC_1710"/>
<dbReference type="SUPFAM" id="SSF54826">
    <property type="entry name" value="Enolase N-terminal domain-like"/>
    <property type="match status" value="1"/>
</dbReference>
<dbReference type="GO" id="GO:0009986">
    <property type="term" value="C:cell surface"/>
    <property type="evidence" value="ECO:0007669"/>
    <property type="project" value="UniProtKB-SubCell"/>
</dbReference>
<evidence type="ECO:0000256" key="9">
    <source>
        <dbReference type="ARBA" id="ARBA00023152"/>
    </source>
</evidence>
<feature type="binding site" evidence="12">
    <location>
        <position position="373"/>
    </location>
    <ligand>
        <name>(2R)-2-phosphoglycerate</name>
        <dbReference type="ChEBI" id="CHEBI:58289"/>
    </ligand>
</feature>
<comment type="catalytic activity">
    <reaction evidence="12">
        <text>(2R)-2-phosphoglycerate = phosphoenolpyruvate + H2O</text>
        <dbReference type="Rhea" id="RHEA:10164"/>
        <dbReference type="ChEBI" id="CHEBI:15377"/>
        <dbReference type="ChEBI" id="CHEBI:58289"/>
        <dbReference type="ChEBI" id="CHEBI:58702"/>
        <dbReference type="EC" id="4.2.1.11"/>
    </reaction>
</comment>
<evidence type="ECO:0000256" key="6">
    <source>
        <dbReference type="ARBA" id="ARBA00022525"/>
    </source>
</evidence>
<dbReference type="Pfam" id="PF03952">
    <property type="entry name" value="Enolase_N"/>
    <property type="match status" value="1"/>
</dbReference>
<keyword evidence="10 12" id="KW-0456">Lyase</keyword>
<dbReference type="GO" id="GO:0005576">
    <property type="term" value="C:extracellular region"/>
    <property type="evidence" value="ECO:0007669"/>
    <property type="project" value="UniProtKB-SubCell"/>
</dbReference>
<gene>
    <name evidence="12 18" type="primary">eno</name>
    <name evidence="18" type="ORF">CSEC_1710</name>
</gene>
<evidence type="ECO:0000256" key="3">
    <source>
        <dbReference type="ARBA" id="ARBA00012058"/>
    </source>
</evidence>
<dbReference type="PANTHER" id="PTHR11902">
    <property type="entry name" value="ENOLASE"/>
    <property type="match status" value="1"/>
</dbReference>
<dbReference type="InterPro" id="IPR036849">
    <property type="entry name" value="Enolase-like_C_sf"/>
</dbReference>
<dbReference type="OrthoDB" id="9804716at2"/>
<evidence type="ECO:0000256" key="5">
    <source>
        <dbReference type="ARBA" id="ARBA00022490"/>
    </source>
</evidence>
<dbReference type="InterPro" id="IPR020811">
    <property type="entry name" value="Enolase_N"/>
</dbReference>
<keyword evidence="8 12" id="KW-0460">Magnesium</keyword>
<evidence type="ECO:0000256" key="1">
    <source>
        <dbReference type="ARBA" id="ARBA00005031"/>
    </source>
</evidence>
<feature type="binding site" evidence="14">
    <location>
        <position position="395"/>
    </location>
    <ligand>
        <name>substrate</name>
    </ligand>
</feature>
<feature type="binding site" evidence="14">
    <location>
        <begin position="371"/>
        <end position="374"/>
    </location>
    <ligand>
        <name>substrate</name>
    </ligand>
</feature>
<keyword evidence="19" id="KW-1185">Reference proteome</keyword>
<dbReference type="AlphaFoldDB" id="A0A090CZI2"/>
<keyword evidence="5 12" id="KW-0963">Cytoplasm</keyword>
<dbReference type="eggNOG" id="COG0148">
    <property type="taxonomic scope" value="Bacteria"/>
</dbReference>
<reference evidence="18" key="2">
    <citation type="submission" date="2014-09" db="EMBL/GenBank/DDBJ databases">
        <title>Criblamydia sequanensis harbors a mega-plasmid encoding arsenite resistance.</title>
        <authorList>
            <person name="Bertelli C."/>
            <person name="Goesmann A."/>
            <person name="Greub G."/>
        </authorList>
    </citation>
    <scope>NUCLEOTIDE SEQUENCE [LARGE SCALE GENOMIC DNA]</scope>
    <source>
        <strain evidence="18">CRIB-18</strain>
    </source>
</reference>
<feature type="binding site" evidence="14">
    <location>
        <position position="292"/>
    </location>
    <ligand>
        <name>substrate</name>
    </ligand>
</feature>
<dbReference type="InterPro" id="IPR020810">
    <property type="entry name" value="Enolase_C"/>
</dbReference>
<dbReference type="SUPFAM" id="SSF51604">
    <property type="entry name" value="Enolase C-terminal domain-like"/>
    <property type="match status" value="1"/>
</dbReference>
<dbReference type="UniPathway" id="UPA00109">
    <property type="reaction ID" value="UER00187"/>
</dbReference>